<reference evidence="1" key="1">
    <citation type="submission" date="2022-06" db="EMBL/GenBank/DDBJ databases">
        <title>Novel species in genus Dyadobacter.</title>
        <authorList>
            <person name="Ma C."/>
        </authorList>
    </citation>
    <scope>NUCLEOTIDE SEQUENCE</scope>
    <source>
        <strain evidence="1">CY22</strain>
    </source>
</reference>
<dbReference type="Proteomes" id="UP001055420">
    <property type="component" value="Chromosome"/>
</dbReference>
<keyword evidence="2" id="KW-1185">Reference proteome</keyword>
<proteinExistence type="predicted"/>
<accession>A0ABY4XS28</accession>
<dbReference type="EMBL" id="CP098805">
    <property type="protein sequence ID" value="USJ32921.1"/>
    <property type="molecule type" value="Genomic_DNA"/>
</dbReference>
<protein>
    <submittedName>
        <fullName evidence="1">Uncharacterized protein</fullName>
    </submittedName>
</protein>
<evidence type="ECO:0000313" key="1">
    <source>
        <dbReference type="EMBL" id="USJ32921.1"/>
    </source>
</evidence>
<sequence length="71" mass="8082">MEVLTIELTNPKAKRLLDDLAELGLISIMKSQPSWNERWDALSGELPDTQDISEQDIFDEIADVRKNRVGL</sequence>
<gene>
    <name evidence="1" type="ORF">NFI80_09260</name>
</gene>
<name>A0ABY4XS28_9BACT</name>
<dbReference type="RefSeq" id="WP_235163239.1">
    <property type="nucleotide sequence ID" value="NZ_CP098805.1"/>
</dbReference>
<evidence type="ECO:0000313" key="2">
    <source>
        <dbReference type="Proteomes" id="UP001055420"/>
    </source>
</evidence>
<organism evidence="1 2">
    <name type="scientific">Dyadobacter chenhuakuii</name>
    <dbReference type="NCBI Taxonomy" id="2909339"/>
    <lineage>
        <taxon>Bacteria</taxon>
        <taxon>Pseudomonadati</taxon>
        <taxon>Bacteroidota</taxon>
        <taxon>Cytophagia</taxon>
        <taxon>Cytophagales</taxon>
        <taxon>Spirosomataceae</taxon>
        <taxon>Dyadobacter</taxon>
    </lineage>
</organism>